<sequence length="150" mass="16529">MNSNDRLVDLAAETRESIRLSVDMLRRVDHVSGITTSQLATLNALEDGPLTMSELAEAKDVAQPTMSQHVSRLEGWGHVRRVSTPEDGRIVRVELTQHGKEVAEKANRARDEVVAAALEQLSDEQHSALHEGISILRGLAEQFLKSDQGK</sequence>
<dbReference type="Proteomes" id="UP000249451">
    <property type="component" value="Unassembled WGS sequence"/>
</dbReference>
<dbReference type="Gene3D" id="1.10.10.10">
    <property type="entry name" value="Winged helix-like DNA-binding domain superfamily/Winged helix DNA-binding domain"/>
    <property type="match status" value="1"/>
</dbReference>
<dbReference type="PROSITE" id="PS50995">
    <property type="entry name" value="HTH_MARR_2"/>
    <property type="match status" value="1"/>
</dbReference>
<proteinExistence type="predicted"/>
<dbReference type="AlphaFoldDB" id="A0A2W5AW63"/>
<dbReference type="InterPro" id="IPR052526">
    <property type="entry name" value="HTH-type_Bedaq_tolerance"/>
</dbReference>
<evidence type="ECO:0000256" key="3">
    <source>
        <dbReference type="ARBA" id="ARBA00023163"/>
    </source>
</evidence>
<dbReference type="GO" id="GO:0003700">
    <property type="term" value="F:DNA-binding transcription factor activity"/>
    <property type="evidence" value="ECO:0007669"/>
    <property type="project" value="InterPro"/>
</dbReference>
<feature type="domain" description="HTH marR-type" evidence="4">
    <location>
        <begin position="4"/>
        <end position="145"/>
    </location>
</feature>
<dbReference type="EMBL" id="QFNY01000249">
    <property type="protein sequence ID" value="PZO98850.1"/>
    <property type="molecule type" value="Genomic_DNA"/>
</dbReference>
<evidence type="ECO:0000256" key="2">
    <source>
        <dbReference type="ARBA" id="ARBA00023125"/>
    </source>
</evidence>
<dbReference type="InterPro" id="IPR036390">
    <property type="entry name" value="WH_DNA-bd_sf"/>
</dbReference>
<evidence type="ECO:0000256" key="1">
    <source>
        <dbReference type="ARBA" id="ARBA00023015"/>
    </source>
</evidence>
<comment type="caution">
    <text evidence="5">The sequence shown here is derived from an EMBL/GenBank/DDBJ whole genome shotgun (WGS) entry which is preliminary data.</text>
</comment>
<dbReference type="PANTHER" id="PTHR39515:SF2">
    <property type="entry name" value="HTH-TYPE TRANSCRIPTIONAL REGULATOR RV0880"/>
    <property type="match status" value="1"/>
</dbReference>
<dbReference type="PRINTS" id="PR00598">
    <property type="entry name" value="HTHMARR"/>
</dbReference>
<dbReference type="Pfam" id="PF12802">
    <property type="entry name" value="MarR_2"/>
    <property type="match status" value="1"/>
</dbReference>
<dbReference type="SMART" id="SM00347">
    <property type="entry name" value="HTH_MARR"/>
    <property type="match status" value="1"/>
</dbReference>
<evidence type="ECO:0000313" key="5">
    <source>
        <dbReference type="EMBL" id="PZO98850.1"/>
    </source>
</evidence>
<dbReference type="PANTHER" id="PTHR39515">
    <property type="entry name" value="CONSERVED PROTEIN"/>
    <property type="match status" value="1"/>
</dbReference>
<dbReference type="InterPro" id="IPR011991">
    <property type="entry name" value="ArsR-like_HTH"/>
</dbReference>
<keyword evidence="3" id="KW-0804">Transcription</keyword>
<accession>A0A2W5AW63</accession>
<gene>
    <name evidence="5" type="ORF">DI609_09640</name>
</gene>
<dbReference type="GO" id="GO:0003677">
    <property type="term" value="F:DNA binding"/>
    <property type="evidence" value="ECO:0007669"/>
    <property type="project" value="UniProtKB-KW"/>
</dbReference>
<dbReference type="InterPro" id="IPR000835">
    <property type="entry name" value="HTH_MarR-typ"/>
</dbReference>
<evidence type="ECO:0000259" key="4">
    <source>
        <dbReference type="PROSITE" id="PS50995"/>
    </source>
</evidence>
<dbReference type="SUPFAM" id="SSF46785">
    <property type="entry name" value="Winged helix' DNA-binding domain"/>
    <property type="match status" value="1"/>
</dbReference>
<organism evidence="5 6">
    <name type="scientific">Corynebacterium urealyticum</name>
    <dbReference type="NCBI Taxonomy" id="43771"/>
    <lineage>
        <taxon>Bacteria</taxon>
        <taxon>Bacillati</taxon>
        <taxon>Actinomycetota</taxon>
        <taxon>Actinomycetes</taxon>
        <taxon>Mycobacteriales</taxon>
        <taxon>Corynebacteriaceae</taxon>
        <taxon>Corynebacterium</taxon>
    </lineage>
</organism>
<name>A0A2W5AW63_9CORY</name>
<protein>
    <submittedName>
        <fullName evidence="5">MarR family transcriptional regulator</fullName>
    </submittedName>
</protein>
<evidence type="ECO:0000313" key="6">
    <source>
        <dbReference type="Proteomes" id="UP000249451"/>
    </source>
</evidence>
<dbReference type="PROSITE" id="PS01117">
    <property type="entry name" value="HTH_MARR_1"/>
    <property type="match status" value="1"/>
</dbReference>
<dbReference type="InterPro" id="IPR036388">
    <property type="entry name" value="WH-like_DNA-bd_sf"/>
</dbReference>
<reference evidence="5 6" key="1">
    <citation type="submission" date="2017-11" db="EMBL/GenBank/DDBJ databases">
        <title>Infants hospitalized years apart are colonized by the same room-sourced microbial strains.</title>
        <authorList>
            <person name="Brooks B."/>
            <person name="Olm M.R."/>
            <person name="Firek B.A."/>
            <person name="Baker R."/>
            <person name="Thomas B.C."/>
            <person name="Morowitz M.J."/>
            <person name="Banfield J.F."/>
        </authorList>
    </citation>
    <scope>NUCLEOTIDE SEQUENCE [LARGE SCALE GENOMIC DNA]</scope>
    <source>
        <strain evidence="5">S2_012_000_R3_87</strain>
    </source>
</reference>
<keyword evidence="2" id="KW-0238">DNA-binding</keyword>
<dbReference type="CDD" id="cd00090">
    <property type="entry name" value="HTH_ARSR"/>
    <property type="match status" value="1"/>
</dbReference>
<keyword evidence="1" id="KW-0805">Transcription regulation</keyword>
<dbReference type="InterPro" id="IPR023187">
    <property type="entry name" value="Tscrpt_reg_MarR-type_CS"/>
</dbReference>